<evidence type="ECO:0000256" key="1">
    <source>
        <dbReference type="SAM" id="MobiDB-lite"/>
    </source>
</evidence>
<dbReference type="InterPro" id="IPR044822">
    <property type="entry name" value="Myb_DNA-bind_4"/>
</dbReference>
<feature type="region of interest" description="Disordered" evidence="1">
    <location>
        <begin position="66"/>
        <end position="102"/>
    </location>
</feature>
<evidence type="ECO:0000313" key="3">
    <source>
        <dbReference type="EMBL" id="EMP40895.1"/>
    </source>
</evidence>
<evidence type="ECO:0000313" key="4">
    <source>
        <dbReference type="Proteomes" id="UP000031443"/>
    </source>
</evidence>
<name>M7BYG9_CHEMY</name>
<dbReference type="PANTHER" id="PTHR47595">
    <property type="entry name" value="HEAT SHOCK 70 KDA PROTEIN 14"/>
    <property type="match status" value="1"/>
</dbReference>
<gene>
    <name evidence="3" type="ORF">UY3_01861</name>
</gene>
<dbReference type="PANTHER" id="PTHR47595:SF1">
    <property type="entry name" value="MYB_SANT-LIKE DNA-BINDING DOMAIN-CONTAINING PROTEIN"/>
    <property type="match status" value="1"/>
</dbReference>
<proteinExistence type="predicted"/>
<feature type="region of interest" description="Disordered" evidence="1">
    <location>
        <begin position="224"/>
        <end position="262"/>
    </location>
</feature>
<dbReference type="EMBL" id="KB501957">
    <property type="protein sequence ID" value="EMP40895.1"/>
    <property type="molecule type" value="Genomic_DNA"/>
</dbReference>
<accession>M7BYG9</accession>
<evidence type="ECO:0000259" key="2">
    <source>
        <dbReference type="Pfam" id="PF13837"/>
    </source>
</evidence>
<organism evidence="3 4">
    <name type="scientific">Chelonia mydas</name>
    <name type="common">Green sea-turtle</name>
    <name type="synonym">Chelonia agassizi</name>
    <dbReference type="NCBI Taxonomy" id="8469"/>
    <lineage>
        <taxon>Eukaryota</taxon>
        <taxon>Metazoa</taxon>
        <taxon>Chordata</taxon>
        <taxon>Craniata</taxon>
        <taxon>Vertebrata</taxon>
        <taxon>Euteleostomi</taxon>
        <taxon>Archelosauria</taxon>
        <taxon>Testudinata</taxon>
        <taxon>Testudines</taxon>
        <taxon>Cryptodira</taxon>
        <taxon>Durocryptodira</taxon>
        <taxon>Americhelydia</taxon>
        <taxon>Chelonioidea</taxon>
        <taxon>Cheloniidae</taxon>
        <taxon>Chelonia</taxon>
    </lineage>
</organism>
<dbReference type="Proteomes" id="UP000031443">
    <property type="component" value="Unassembled WGS sequence"/>
</dbReference>
<keyword evidence="4" id="KW-1185">Reference proteome</keyword>
<reference evidence="4" key="1">
    <citation type="journal article" date="2013" name="Nat. Genet.">
        <title>The draft genomes of soft-shell turtle and green sea turtle yield insights into the development and evolution of the turtle-specific body plan.</title>
        <authorList>
            <person name="Wang Z."/>
            <person name="Pascual-Anaya J."/>
            <person name="Zadissa A."/>
            <person name="Li W."/>
            <person name="Niimura Y."/>
            <person name="Huang Z."/>
            <person name="Li C."/>
            <person name="White S."/>
            <person name="Xiong Z."/>
            <person name="Fang D."/>
            <person name="Wang B."/>
            <person name="Ming Y."/>
            <person name="Chen Y."/>
            <person name="Zheng Y."/>
            <person name="Kuraku S."/>
            <person name="Pignatelli M."/>
            <person name="Herrero J."/>
            <person name="Beal K."/>
            <person name="Nozawa M."/>
            <person name="Li Q."/>
            <person name="Wang J."/>
            <person name="Zhang H."/>
            <person name="Yu L."/>
            <person name="Shigenobu S."/>
            <person name="Wang J."/>
            <person name="Liu J."/>
            <person name="Flicek P."/>
            <person name="Searle S."/>
            <person name="Wang J."/>
            <person name="Kuratani S."/>
            <person name="Yin Y."/>
            <person name="Aken B."/>
            <person name="Zhang G."/>
            <person name="Irie N."/>
        </authorList>
    </citation>
    <scope>NUCLEOTIDE SEQUENCE [LARGE SCALE GENOMIC DNA]</scope>
</reference>
<dbReference type="Pfam" id="PF13837">
    <property type="entry name" value="Myb_DNA-bind_4"/>
    <property type="match status" value="1"/>
</dbReference>
<feature type="compositionally biased region" description="Polar residues" evidence="1">
    <location>
        <begin position="241"/>
        <end position="256"/>
    </location>
</feature>
<protein>
    <recommendedName>
        <fullName evidence="2">Myb/SANT-like DNA-binding domain-containing protein</fullName>
    </recommendedName>
</protein>
<feature type="domain" description="Myb/SANT-like DNA-binding" evidence="2">
    <location>
        <begin position="101"/>
        <end position="166"/>
    </location>
</feature>
<dbReference type="AlphaFoldDB" id="M7BYG9"/>
<sequence>MKKYNLSSVLQKGELAFGILPKTVHTVPHLLLSISGLVTGTFECGFPILHGELISTRDHTELISTGDHGVPELQKSFSMDRTGGTGSDRCKEKNPCRQNSVPKGENANIFAKISKGIMDRGYNGDTQQCRVTVKELRQAYQKTKDANGHSGSDPHTCHFYDELHAILGSVSTTTPPVSMDTCKGGVSHNRDEDFVEEEFEDSAQQASRESLLPGSQELFITLEPIPSQGGLPDHEAGEGTSAANVSTLPLSSSSHRLAQIRR</sequence>